<proteinExistence type="predicted"/>
<dbReference type="EMBL" id="CU179680">
    <property type="protein sequence ID" value="CAL58786.1"/>
    <property type="molecule type" value="Genomic_DNA"/>
</dbReference>
<organism evidence="2 3">
    <name type="scientific">Mycoplasmopsis agalactiae (strain NCTC 10123 / CIP 59.7 / PG2)</name>
    <name type="common">Mycoplasma agalactiae</name>
    <dbReference type="NCBI Taxonomy" id="347257"/>
    <lineage>
        <taxon>Bacteria</taxon>
        <taxon>Bacillati</taxon>
        <taxon>Mycoplasmatota</taxon>
        <taxon>Mycoplasmoidales</taxon>
        <taxon>Metamycoplasmataceae</taxon>
        <taxon>Mycoplasmopsis</taxon>
    </lineage>
</organism>
<gene>
    <name evidence="2" type="ordered locus">MAG0880</name>
</gene>
<sequence>MKKYTLEEKINVWYDVIKVNKLTMKRDVHMSYRSIFPIILVLLGLMIWSDVIIARLEMNVSNIISLVVVNVLFPLIISLSLWFIVIKVYLHKTIIAIDKDDEIKAKHWVRKYVKAGCKKYPHSYIDYSS</sequence>
<keyword evidence="1" id="KW-0812">Transmembrane</keyword>
<dbReference type="STRING" id="347257.MAG0880"/>
<dbReference type="AlphaFoldDB" id="A5IXM7"/>
<dbReference type="RefSeq" id="WP_011949269.1">
    <property type="nucleotide sequence ID" value="NC_009497.1"/>
</dbReference>
<keyword evidence="3" id="KW-1185">Reference proteome</keyword>
<evidence type="ECO:0000256" key="1">
    <source>
        <dbReference type="SAM" id="Phobius"/>
    </source>
</evidence>
<protein>
    <submittedName>
        <fullName evidence="2">Uncharacterized protein</fullName>
    </submittedName>
</protein>
<keyword evidence="1" id="KW-1133">Transmembrane helix</keyword>
<evidence type="ECO:0000313" key="3">
    <source>
        <dbReference type="Proteomes" id="UP000007065"/>
    </source>
</evidence>
<reference evidence="3" key="1">
    <citation type="journal article" date="2007" name="PLoS Genet.">
        <title>Being pathogenic, plastic, and sexual while living with a nearly minimal bacterial genome.</title>
        <authorList>
            <person name="Sirand-Pugnet P."/>
            <person name="Lartigue C."/>
            <person name="Marenda M."/>
            <person name="Jacob D."/>
            <person name="Barre A."/>
            <person name="Barbe V."/>
            <person name="Schenowitz C."/>
            <person name="Mangenot S."/>
            <person name="Couloux A."/>
            <person name="Segurens B."/>
            <person name="de Daruvar A."/>
            <person name="Blanchard A."/>
            <person name="Citti C."/>
        </authorList>
    </citation>
    <scope>NUCLEOTIDE SEQUENCE [LARGE SCALE GENOMIC DNA]</scope>
    <source>
        <strain evidence="3">PG2</strain>
    </source>
</reference>
<name>A5IXM7_MYCAP</name>
<accession>A5IXM7</accession>
<dbReference type="Proteomes" id="UP000007065">
    <property type="component" value="Chromosome"/>
</dbReference>
<dbReference type="GeneID" id="93357858"/>
<dbReference type="HOGENOM" id="CLU_1946413_0_0_14"/>
<evidence type="ECO:0000313" key="2">
    <source>
        <dbReference type="EMBL" id="CAL58786.1"/>
    </source>
</evidence>
<dbReference type="KEGG" id="maa:MAG0880"/>
<feature type="transmembrane region" description="Helical" evidence="1">
    <location>
        <begin position="34"/>
        <end position="56"/>
    </location>
</feature>
<feature type="transmembrane region" description="Helical" evidence="1">
    <location>
        <begin position="62"/>
        <end position="85"/>
    </location>
</feature>
<keyword evidence="1" id="KW-0472">Membrane</keyword>